<organism evidence="1 3">
    <name type="scientific">Prochlorococcus phage P-SSM2</name>
    <dbReference type="NCBI Taxonomy" id="268746"/>
    <lineage>
        <taxon>Viruses</taxon>
        <taxon>Duplodnaviria</taxon>
        <taxon>Heunggongvirae</taxon>
        <taxon>Uroviricota</taxon>
        <taxon>Caudoviricetes</taxon>
        <taxon>Pantevenvirales</taxon>
        <taxon>Kyanoviridae</taxon>
        <taxon>Salacisavirus</taxon>
        <taxon>Salacisavirus pssm2</taxon>
    </lineage>
</organism>
<reference evidence="2 4" key="2">
    <citation type="submission" date="2009-10" db="EMBL/GenBank/DDBJ databases">
        <title>The Genome Sequence of Prochlorococcus phage P-SSM2.</title>
        <authorList>
            <consortium name="The Broad Institute Genome Sequencing Platform"/>
            <person name="Henn M.R."/>
            <person name="Sullivan M.S."/>
            <person name="Osburne M.S."/>
            <person name="Levin J."/>
            <person name="Malboeuf C."/>
            <person name="Casali M."/>
            <person name="Russ C."/>
            <person name="Lennon N."/>
            <person name="Chapman S.B."/>
            <person name="Erlich R."/>
            <person name="Young S.K."/>
            <person name="Koehrsen M."/>
            <person name="Yandava C."/>
            <person name="Zeng Q."/>
            <person name="Alvarado L."/>
            <person name="Anderson S."/>
            <person name="Berlin A."/>
            <person name="Borenstein D."/>
            <person name="Chen Z."/>
            <person name="Engels R."/>
            <person name="Freedman E."/>
            <person name="Gellesch M."/>
            <person name="Goldberg J."/>
            <person name="Green L."/>
            <person name="Griggs A."/>
            <person name="Gujja S."/>
            <person name="Heilman E.R."/>
            <person name="Heiman D."/>
            <person name="Hepburn T."/>
            <person name="Howarth C."/>
            <person name="Jen D."/>
            <person name="Larson L."/>
            <person name="Lewis B."/>
            <person name="Mehta T."/>
            <person name="Park D."/>
            <person name="Pearson M."/>
            <person name="Richards J."/>
            <person name="Rizzolo K."/>
            <person name="Roberts A."/>
            <person name="Ryan E."/>
            <person name="Saif S."/>
            <person name="Shea T."/>
            <person name="Shenoy N."/>
            <person name="Sisk P."/>
            <person name="Stolte C."/>
            <person name="Sykes S."/>
            <person name="Walk T."/>
            <person name="White J."/>
            <person name="Yu Q."/>
            <person name="Coleman M.L."/>
            <person name="Huang K.H."/>
            <person name="Weigele P.R."/>
            <person name="DeFrancesco A.S."/>
            <person name="Kern S.E."/>
            <person name="Thompson L.R."/>
            <person name="Fu R."/>
            <person name="Hombeck B."/>
            <person name="Chisholm S.W."/>
            <person name="Haas B."/>
            <person name="Nusbaum C."/>
            <person name="Birren B."/>
        </authorList>
    </citation>
    <scope>NUCLEOTIDE SEQUENCE [LARGE SCALE GENOMIC DNA]</scope>
    <source>
        <strain evidence="2">P-SSM2</strain>
    </source>
</reference>
<evidence type="ECO:0000313" key="3">
    <source>
        <dbReference type="Proteomes" id="UP000000991"/>
    </source>
</evidence>
<reference evidence="1 3" key="3">
    <citation type="journal article" date="2010" name="Environ. Microbiol.">
        <title>Genomic analysis of oceanic cyanobacterial myoviruses compared with T4-like myoviruses from diverse hosts and environments.</title>
        <authorList>
            <person name="Sullivan M.B."/>
            <person name="Huang K.H."/>
            <person name="Ignacio-Espinoza J.C."/>
            <person name="Berlin A.M."/>
            <person name="Kelly L."/>
            <person name="Weigele P.R."/>
            <person name="DeFrancesco A.S."/>
            <person name="Kern S.E."/>
            <person name="Thompson L.R."/>
            <person name="Young S."/>
            <person name="Yandava C."/>
            <person name="Fu R."/>
            <person name="Krastins B."/>
            <person name="Chase M."/>
            <person name="Sarracino D."/>
            <person name="Osburne M.S."/>
            <person name="Henn M.R."/>
            <person name="Chisholm S.W."/>
        </authorList>
    </citation>
    <scope>NUCLEOTIDE SEQUENCE [LARGE SCALE GENOMIC DNA]</scope>
</reference>
<organismHost>
    <name type="scientific">Prochlorococcus</name>
    <dbReference type="NCBI Taxonomy" id="1218"/>
</organismHost>
<gene>
    <name evidence="2" type="ORF">PCMG_00099</name>
    <name evidence="1" type="ORF">PSSM2_099</name>
</gene>
<dbReference type="OrthoDB" id="27926at10239"/>
<dbReference type="RefSeq" id="YP_214331.1">
    <property type="nucleotide sequence ID" value="NC_006883.2"/>
</dbReference>
<protein>
    <submittedName>
        <fullName evidence="1">Uncharacterized protein</fullName>
    </submittedName>
</protein>
<evidence type="ECO:0000313" key="4">
    <source>
        <dbReference type="Proteomes" id="UP000013923"/>
    </source>
</evidence>
<reference evidence="1 3" key="1">
    <citation type="journal article" date="2005" name="PLoS Biol.">
        <title>Three Prochlorococcus cyanophage genomes: signature features and ecological interpretations.</title>
        <authorList>
            <person name="Sullivan M.B."/>
            <person name="Coleman M.L."/>
            <person name="Weigele P."/>
            <person name="Rohwer F."/>
            <person name="Chisholm S.W."/>
        </authorList>
    </citation>
    <scope>NUCLEOTIDE SEQUENCE</scope>
</reference>
<dbReference type="Proteomes" id="UP000013923">
    <property type="component" value="Genome"/>
</dbReference>
<dbReference type="Proteomes" id="UP000000991">
    <property type="component" value="Segment"/>
</dbReference>
<dbReference type="EMBL" id="GU071092">
    <property type="protein sequence ID" value="ACY75975.1"/>
    <property type="molecule type" value="Genomic_DNA"/>
</dbReference>
<accession>Q58MQ5</accession>
<dbReference type="KEGG" id="vg:3294261"/>
<sequence length="83" mass="9524">MIQSELLGRHFWISPDGDFASCPTFADGNPDVTNTDYLECWEGDDLTVLEFNEIIKIYQRLVHRKEFGIGGWGLPDWANNIFS</sequence>
<keyword evidence="3" id="KW-1185">Reference proteome</keyword>
<dbReference type="GeneID" id="3294261"/>
<name>Q58MQ5_BPPRM</name>
<evidence type="ECO:0000313" key="1">
    <source>
        <dbReference type="EMBL" id="AAX44477.1"/>
    </source>
</evidence>
<proteinExistence type="predicted"/>
<evidence type="ECO:0000313" key="2">
    <source>
        <dbReference type="EMBL" id="ACY75975.1"/>
    </source>
</evidence>
<dbReference type="EMBL" id="AY939844">
    <property type="protein sequence ID" value="AAX44477.1"/>
    <property type="molecule type" value="Genomic_DNA"/>
</dbReference>